<feature type="compositionally biased region" description="Polar residues" evidence="1">
    <location>
        <begin position="139"/>
        <end position="149"/>
    </location>
</feature>
<sequence>MRYLLISASILFWILISSIDAGIYGGYEAQNADTGGGSYSGGNSYDNGYADYNAPQAYIYEEYPMSSESSESSSSSESEETKCKKCPSVKILDLPNGSLPNGFYEFPPTFKYIKKNGCKAVKIICIGSSPSELVVNNPKGTGDNSNQTYPGARDPFSSSQLLIPPKRRCCRRQPLELQTDGQQTITDQVFS</sequence>
<reference evidence="3 4" key="1">
    <citation type="journal article" date="2017" name="Curr. Biol.">
        <title>Genome architecture and evolution of a unichromosomal asexual nematode.</title>
        <authorList>
            <person name="Fradin H."/>
            <person name="Zegar C."/>
            <person name="Gutwein M."/>
            <person name="Lucas J."/>
            <person name="Kovtun M."/>
            <person name="Corcoran D."/>
            <person name="Baugh L.R."/>
            <person name="Kiontke K."/>
            <person name="Gunsalus K."/>
            <person name="Fitch D.H."/>
            <person name="Piano F."/>
        </authorList>
    </citation>
    <scope>NUCLEOTIDE SEQUENCE [LARGE SCALE GENOMIC DNA]</scope>
    <source>
        <strain evidence="3">PF1309</strain>
    </source>
</reference>
<feature type="region of interest" description="Disordered" evidence="1">
    <location>
        <begin position="139"/>
        <end position="159"/>
    </location>
</feature>
<evidence type="ECO:0000313" key="3">
    <source>
        <dbReference type="EMBL" id="PAV69559.1"/>
    </source>
</evidence>
<keyword evidence="2" id="KW-0732">Signal</keyword>
<evidence type="ECO:0000256" key="1">
    <source>
        <dbReference type="SAM" id="MobiDB-lite"/>
    </source>
</evidence>
<dbReference type="Proteomes" id="UP000218231">
    <property type="component" value="Unassembled WGS sequence"/>
</dbReference>
<keyword evidence="4" id="KW-1185">Reference proteome</keyword>
<gene>
    <name evidence="3" type="ORF">WR25_06170</name>
</gene>
<name>A0A2A2K6Y1_9BILA</name>
<dbReference type="AlphaFoldDB" id="A0A2A2K6Y1"/>
<feature type="chain" id="PRO_5013399182" evidence="2">
    <location>
        <begin position="22"/>
        <end position="191"/>
    </location>
</feature>
<organism evidence="3 4">
    <name type="scientific">Diploscapter pachys</name>
    <dbReference type="NCBI Taxonomy" id="2018661"/>
    <lineage>
        <taxon>Eukaryota</taxon>
        <taxon>Metazoa</taxon>
        <taxon>Ecdysozoa</taxon>
        <taxon>Nematoda</taxon>
        <taxon>Chromadorea</taxon>
        <taxon>Rhabditida</taxon>
        <taxon>Rhabditina</taxon>
        <taxon>Rhabditomorpha</taxon>
        <taxon>Rhabditoidea</taxon>
        <taxon>Rhabditidae</taxon>
        <taxon>Diploscapter</taxon>
    </lineage>
</organism>
<evidence type="ECO:0000313" key="4">
    <source>
        <dbReference type="Proteomes" id="UP000218231"/>
    </source>
</evidence>
<protein>
    <submittedName>
        <fullName evidence="3">Uncharacterized protein</fullName>
    </submittedName>
</protein>
<feature type="signal peptide" evidence="2">
    <location>
        <begin position="1"/>
        <end position="21"/>
    </location>
</feature>
<accession>A0A2A2K6Y1</accession>
<evidence type="ECO:0000256" key="2">
    <source>
        <dbReference type="SAM" id="SignalP"/>
    </source>
</evidence>
<comment type="caution">
    <text evidence="3">The sequence shown here is derived from an EMBL/GenBank/DDBJ whole genome shotgun (WGS) entry which is preliminary data.</text>
</comment>
<dbReference type="EMBL" id="LIAE01009488">
    <property type="protein sequence ID" value="PAV69559.1"/>
    <property type="molecule type" value="Genomic_DNA"/>
</dbReference>
<proteinExistence type="predicted"/>